<evidence type="ECO:0000256" key="1">
    <source>
        <dbReference type="SAM" id="SignalP"/>
    </source>
</evidence>
<dbReference type="EMBL" id="FMJB01000051">
    <property type="protein sequence ID" value="SCM68124.1"/>
    <property type="molecule type" value="Genomic_DNA"/>
</dbReference>
<dbReference type="InterPro" id="IPR021647">
    <property type="entry name" value="CusF_Ec"/>
</dbReference>
<organism evidence="2 3">
    <name type="scientific">Donghicola eburneus</name>
    <dbReference type="NCBI Taxonomy" id="393278"/>
    <lineage>
        <taxon>Bacteria</taxon>
        <taxon>Pseudomonadati</taxon>
        <taxon>Pseudomonadota</taxon>
        <taxon>Alphaproteobacteria</taxon>
        <taxon>Rhodobacterales</taxon>
        <taxon>Roseobacteraceae</taxon>
        <taxon>Donghicola</taxon>
    </lineage>
</organism>
<dbReference type="Pfam" id="PF11604">
    <property type="entry name" value="CusF_Ec"/>
    <property type="match status" value="1"/>
</dbReference>
<dbReference type="Proteomes" id="UP000184085">
    <property type="component" value="Unassembled WGS sequence"/>
</dbReference>
<keyword evidence="3" id="KW-1185">Reference proteome</keyword>
<reference evidence="3" key="1">
    <citation type="submission" date="2016-09" db="EMBL/GenBank/DDBJ databases">
        <authorList>
            <person name="Wibberg D."/>
        </authorList>
    </citation>
    <scope>NUCLEOTIDE SEQUENCE [LARGE SCALE GENOMIC DNA]</scope>
</reference>
<accession>A0A1M4N294</accession>
<sequence>MRKLVAMTLLSLTVASGAVAQMDHTSMDHSSMPMAEDMVHAPATLNAIGDGTINVSHGPIAEIGWPAMTMDMPMMEGVTLPEGMQPGDEIIMMLGQDHEGMYAIGGVAAAE</sequence>
<evidence type="ECO:0000313" key="3">
    <source>
        <dbReference type="Proteomes" id="UP000184085"/>
    </source>
</evidence>
<dbReference type="AlphaFoldDB" id="A0A1M4N294"/>
<name>A0A1M4N294_9RHOB</name>
<gene>
    <name evidence="2" type="ORF">KARMA_2334</name>
</gene>
<dbReference type="Gene3D" id="2.40.50.320">
    <property type="entry name" value="Copper binding periplasmic protein CusF"/>
    <property type="match status" value="1"/>
</dbReference>
<keyword evidence="1" id="KW-0732">Signal</keyword>
<dbReference type="InterPro" id="IPR042230">
    <property type="entry name" value="CusF_sf"/>
</dbReference>
<proteinExistence type="predicted"/>
<protein>
    <submittedName>
        <fullName evidence="2">RND family efflux transporter MFP subunit</fullName>
    </submittedName>
</protein>
<dbReference type="RefSeq" id="WP_072706762.1">
    <property type="nucleotide sequence ID" value="NZ_FMJB01000051.1"/>
</dbReference>
<feature type="chain" id="PRO_5012747761" evidence="1">
    <location>
        <begin position="21"/>
        <end position="111"/>
    </location>
</feature>
<feature type="signal peptide" evidence="1">
    <location>
        <begin position="1"/>
        <end position="20"/>
    </location>
</feature>
<evidence type="ECO:0000313" key="2">
    <source>
        <dbReference type="EMBL" id="SCM68124.1"/>
    </source>
</evidence>